<dbReference type="Proteomes" id="UP000076532">
    <property type="component" value="Unassembled WGS sequence"/>
</dbReference>
<evidence type="ECO:0000313" key="2">
    <source>
        <dbReference type="Proteomes" id="UP000076532"/>
    </source>
</evidence>
<dbReference type="AlphaFoldDB" id="A0A166IYK0"/>
<sequence>MVHFTFAAQQNKSSGFFIAHGQSMGWRNLPHDLATELEDAREKGETVEHVSIGLDHDDWFIRTDGGHAAKLYETDSISNAEHFCREARDGGVDLSQYAIQQFTYVPNPAGYVVLLLHQSTGQTTCAWENVPQSLDRHLTQVAGRGVKSVAVGSGGSWVVVLEDGSINWMDVSKSLSDILHAPLVNGVVEFVALSLSANDQYFVVYENGLSDYALPSEWHSVVDSYRATTPSFSYAQSHSQSGSGYSSNNAYAASGYMGSPSSPYASPLTSPYGEHRSPYYSMYGIAPGAPDMPHYSAPQAQEGGHGIATASNIKTAVKIIGGILKFANNMQGGGGGGLGGGLGAGFGGGFGGGGFGGGNNFGF</sequence>
<protein>
    <submittedName>
        <fullName evidence="1">Uncharacterized protein</fullName>
    </submittedName>
</protein>
<name>A0A166IYK0_9AGAM</name>
<gene>
    <name evidence="1" type="ORF">FIBSPDRAFT_861830</name>
</gene>
<keyword evidence="2" id="KW-1185">Reference proteome</keyword>
<proteinExistence type="predicted"/>
<dbReference type="EMBL" id="KV417556">
    <property type="protein sequence ID" value="KZP20303.1"/>
    <property type="molecule type" value="Genomic_DNA"/>
</dbReference>
<dbReference type="OrthoDB" id="4764735at2759"/>
<reference evidence="1 2" key="1">
    <citation type="journal article" date="2016" name="Mol. Biol. Evol.">
        <title>Comparative Genomics of Early-Diverging Mushroom-Forming Fungi Provides Insights into the Origins of Lignocellulose Decay Capabilities.</title>
        <authorList>
            <person name="Nagy L.G."/>
            <person name="Riley R."/>
            <person name="Tritt A."/>
            <person name="Adam C."/>
            <person name="Daum C."/>
            <person name="Floudas D."/>
            <person name="Sun H."/>
            <person name="Yadav J.S."/>
            <person name="Pangilinan J."/>
            <person name="Larsson K.H."/>
            <person name="Matsuura K."/>
            <person name="Barry K."/>
            <person name="Labutti K."/>
            <person name="Kuo R."/>
            <person name="Ohm R.A."/>
            <person name="Bhattacharya S.S."/>
            <person name="Shirouzu T."/>
            <person name="Yoshinaga Y."/>
            <person name="Martin F.M."/>
            <person name="Grigoriev I.V."/>
            <person name="Hibbett D.S."/>
        </authorList>
    </citation>
    <scope>NUCLEOTIDE SEQUENCE [LARGE SCALE GENOMIC DNA]</scope>
    <source>
        <strain evidence="1 2">CBS 109695</strain>
    </source>
</reference>
<accession>A0A166IYK0</accession>
<evidence type="ECO:0000313" key="1">
    <source>
        <dbReference type="EMBL" id="KZP20303.1"/>
    </source>
</evidence>
<organism evidence="1 2">
    <name type="scientific">Athelia psychrophila</name>
    <dbReference type="NCBI Taxonomy" id="1759441"/>
    <lineage>
        <taxon>Eukaryota</taxon>
        <taxon>Fungi</taxon>
        <taxon>Dikarya</taxon>
        <taxon>Basidiomycota</taxon>
        <taxon>Agaricomycotina</taxon>
        <taxon>Agaricomycetes</taxon>
        <taxon>Agaricomycetidae</taxon>
        <taxon>Atheliales</taxon>
        <taxon>Atheliaceae</taxon>
        <taxon>Athelia</taxon>
    </lineage>
</organism>